<dbReference type="SUPFAM" id="SSF51735">
    <property type="entry name" value="NAD(P)-binding Rossmann-fold domains"/>
    <property type="match status" value="1"/>
</dbReference>
<dbReference type="InterPro" id="IPR036527">
    <property type="entry name" value="SCP2_sterol-bd_dom_sf"/>
</dbReference>
<dbReference type="CDD" id="cd05263">
    <property type="entry name" value="MupV_like_SDR_e"/>
    <property type="match status" value="1"/>
</dbReference>
<dbReference type="PANTHER" id="PTHR11011:SF45">
    <property type="entry name" value="FATTY ACYL-COA REDUCTASE CG8306-RELATED"/>
    <property type="match status" value="1"/>
</dbReference>
<dbReference type="GO" id="GO:0080019">
    <property type="term" value="F:alcohol-forming very long-chain fatty acyl-CoA reductase activity"/>
    <property type="evidence" value="ECO:0007669"/>
    <property type="project" value="InterPro"/>
</dbReference>
<dbReference type="GO" id="GO:0035336">
    <property type="term" value="P:long-chain fatty-acyl-CoA metabolic process"/>
    <property type="evidence" value="ECO:0007669"/>
    <property type="project" value="TreeGrafter"/>
</dbReference>
<proteinExistence type="predicted"/>
<name>A0A5C6CM90_9BACT</name>
<evidence type="ECO:0000259" key="1">
    <source>
        <dbReference type="Pfam" id="PF07993"/>
    </source>
</evidence>
<protein>
    <submittedName>
        <fullName evidence="2">Linear gramicidin synthase subunit D</fullName>
    </submittedName>
</protein>
<feature type="domain" description="Thioester reductase (TE)" evidence="1">
    <location>
        <begin position="6"/>
        <end position="251"/>
    </location>
</feature>
<evidence type="ECO:0000313" key="2">
    <source>
        <dbReference type="EMBL" id="TWU26043.1"/>
    </source>
</evidence>
<gene>
    <name evidence="2" type="primary">lgrD_2</name>
    <name evidence="2" type="ORF">Pla144_32600</name>
</gene>
<sequence>MGYFLLTGSTGLVGRYLVRELLESGYDLAVVVRSSKLESASERFDGVMRYWESELGYALPRPVVLEGNLTSPGLGLADEDRHWITKHCDAVIHVGASMVFREDQYGEPFRTNVGGMENILQFCREAELRRFHHVSTAYICGLRNGRILESDVDLGQELGNVYEQSKLRAEKLVRQADFEELTIYRPASVVGDYRTGFVTTTHGFYLPLQLAHIVADKIYVGDMNERFMGLLGLVGNEGKNLVPVDWLSKAIGKIVTRPALHGQTYHLASPKPVAVATIQRIIQQAIESYHPKALRAPGNVDLSTYESLFHEYMRIYQSHWRDDPKFDLTNTSAALPELPCPEMDEAALMRIARYPIERNFNLSSFKRLEPSFDVASYLSDKILSADQFVTTATRCNLQVNGRGGGQWQIWLYNDRINRIERGFDQDEANKCYMTSATFDLLRNGQLTVAESIGAGRLVIEGDPNRRKSLASALEKFVSVI</sequence>
<organism evidence="2 3">
    <name type="scientific">Bythopirellula polymerisocia</name>
    <dbReference type="NCBI Taxonomy" id="2528003"/>
    <lineage>
        <taxon>Bacteria</taxon>
        <taxon>Pseudomonadati</taxon>
        <taxon>Planctomycetota</taxon>
        <taxon>Planctomycetia</taxon>
        <taxon>Pirellulales</taxon>
        <taxon>Lacipirellulaceae</taxon>
        <taxon>Bythopirellula</taxon>
    </lineage>
</organism>
<dbReference type="RefSeq" id="WP_146451594.1">
    <property type="nucleotide sequence ID" value="NZ_SJPS01000004.1"/>
</dbReference>
<dbReference type="Proteomes" id="UP000318437">
    <property type="component" value="Unassembled WGS sequence"/>
</dbReference>
<keyword evidence="3" id="KW-1185">Reference proteome</keyword>
<dbReference type="OrthoDB" id="9807212at2"/>
<dbReference type="InterPro" id="IPR013120">
    <property type="entry name" value="FAR_NAD-bd"/>
</dbReference>
<evidence type="ECO:0000313" key="3">
    <source>
        <dbReference type="Proteomes" id="UP000318437"/>
    </source>
</evidence>
<dbReference type="EMBL" id="SJPS01000004">
    <property type="protein sequence ID" value="TWU26043.1"/>
    <property type="molecule type" value="Genomic_DNA"/>
</dbReference>
<dbReference type="InterPro" id="IPR036291">
    <property type="entry name" value="NAD(P)-bd_dom_sf"/>
</dbReference>
<dbReference type="InterPro" id="IPR026055">
    <property type="entry name" value="FAR"/>
</dbReference>
<dbReference type="Pfam" id="PF07993">
    <property type="entry name" value="NAD_binding_4"/>
    <property type="match status" value="1"/>
</dbReference>
<accession>A0A5C6CM90</accession>
<dbReference type="SUPFAM" id="SSF55718">
    <property type="entry name" value="SCP-like"/>
    <property type="match status" value="1"/>
</dbReference>
<dbReference type="Gene3D" id="3.40.50.720">
    <property type="entry name" value="NAD(P)-binding Rossmann-like Domain"/>
    <property type="match status" value="1"/>
</dbReference>
<reference evidence="2 3" key="1">
    <citation type="submission" date="2019-02" db="EMBL/GenBank/DDBJ databases">
        <title>Deep-cultivation of Planctomycetes and their phenomic and genomic characterization uncovers novel biology.</title>
        <authorList>
            <person name="Wiegand S."/>
            <person name="Jogler M."/>
            <person name="Boedeker C."/>
            <person name="Pinto D."/>
            <person name="Vollmers J."/>
            <person name="Rivas-Marin E."/>
            <person name="Kohn T."/>
            <person name="Peeters S.H."/>
            <person name="Heuer A."/>
            <person name="Rast P."/>
            <person name="Oberbeckmann S."/>
            <person name="Bunk B."/>
            <person name="Jeske O."/>
            <person name="Meyerdierks A."/>
            <person name="Storesund J.E."/>
            <person name="Kallscheuer N."/>
            <person name="Luecker S."/>
            <person name="Lage O.M."/>
            <person name="Pohl T."/>
            <person name="Merkel B.J."/>
            <person name="Hornburger P."/>
            <person name="Mueller R.-W."/>
            <person name="Bruemmer F."/>
            <person name="Labrenz M."/>
            <person name="Spormann A.M."/>
            <person name="Op Den Camp H."/>
            <person name="Overmann J."/>
            <person name="Amann R."/>
            <person name="Jetten M.S.M."/>
            <person name="Mascher T."/>
            <person name="Medema M.H."/>
            <person name="Devos D.P."/>
            <person name="Kaster A.-K."/>
            <person name="Ovreas L."/>
            <person name="Rohde M."/>
            <person name="Galperin M.Y."/>
            <person name="Jogler C."/>
        </authorList>
    </citation>
    <scope>NUCLEOTIDE SEQUENCE [LARGE SCALE GENOMIC DNA]</scope>
    <source>
        <strain evidence="2 3">Pla144</strain>
    </source>
</reference>
<dbReference type="AlphaFoldDB" id="A0A5C6CM90"/>
<dbReference type="PANTHER" id="PTHR11011">
    <property type="entry name" value="MALE STERILITY PROTEIN 2-RELATED"/>
    <property type="match status" value="1"/>
</dbReference>
<comment type="caution">
    <text evidence="2">The sequence shown here is derived from an EMBL/GenBank/DDBJ whole genome shotgun (WGS) entry which is preliminary data.</text>
</comment>